<reference evidence="17" key="2">
    <citation type="journal article" date="2023" name="Microbiol Resour">
        <title>Decontamination and Annotation of the Draft Genome Sequence of the Oomycete Lagenidium giganteum ARSEF 373.</title>
        <authorList>
            <person name="Morgan W.R."/>
            <person name="Tartar A."/>
        </authorList>
    </citation>
    <scope>NUCLEOTIDE SEQUENCE</scope>
    <source>
        <strain evidence="17">ARSEF 373</strain>
    </source>
</reference>
<dbReference type="SUPFAM" id="SSF52113">
    <property type="entry name" value="BRCT domain"/>
    <property type="match status" value="2"/>
</dbReference>
<keyword evidence="18" id="KW-1185">Reference proteome</keyword>
<feature type="compositionally biased region" description="Basic and acidic residues" evidence="14">
    <location>
        <begin position="156"/>
        <end position="170"/>
    </location>
</feature>
<dbReference type="GO" id="GO:0008270">
    <property type="term" value="F:zinc ion binding"/>
    <property type="evidence" value="ECO:0007669"/>
    <property type="project" value="UniProtKB-KW"/>
</dbReference>
<dbReference type="PROSITE" id="PS00518">
    <property type="entry name" value="ZF_RING_1"/>
    <property type="match status" value="1"/>
</dbReference>
<evidence type="ECO:0000256" key="10">
    <source>
        <dbReference type="ARBA" id="ARBA00023242"/>
    </source>
</evidence>
<evidence type="ECO:0000256" key="14">
    <source>
        <dbReference type="SAM" id="MobiDB-lite"/>
    </source>
</evidence>
<evidence type="ECO:0000256" key="3">
    <source>
        <dbReference type="ARBA" id="ARBA00022454"/>
    </source>
</evidence>
<evidence type="ECO:0000259" key="15">
    <source>
        <dbReference type="PROSITE" id="PS50089"/>
    </source>
</evidence>
<evidence type="ECO:0000256" key="11">
    <source>
        <dbReference type="ARBA" id="ARBA00023306"/>
    </source>
</evidence>
<dbReference type="GO" id="GO:0005634">
    <property type="term" value="C:nucleus"/>
    <property type="evidence" value="ECO:0007669"/>
    <property type="project" value="UniProtKB-SubCell"/>
</dbReference>
<feature type="domain" description="RING-type" evidence="15">
    <location>
        <begin position="25"/>
        <end position="66"/>
    </location>
</feature>
<dbReference type="GO" id="GO:0000724">
    <property type="term" value="P:double-strand break repair via homologous recombination"/>
    <property type="evidence" value="ECO:0007669"/>
    <property type="project" value="TreeGrafter"/>
</dbReference>
<dbReference type="Gene3D" id="3.30.40.10">
    <property type="entry name" value="Zinc/RING finger domain, C3HC4 (zinc finger)"/>
    <property type="match status" value="1"/>
</dbReference>
<feature type="region of interest" description="Disordered" evidence="14">
    <location>
        <begin position="145"/>
        <end position="224"/>
    </location>
</feature>
<keyword evidence="4" id="KW-0479">Metal-binding</keyword>
<dbReference type="InterPro" id="IPR013083">
    <property type="entry name" value="Znf_RING/FYVE/PHD"/>
</dbReference>
<sequence length="802" mass="88713">MEVLPQEKQDAIQLIREQLRCILWCVSASAGQIFEDPQCLDCKHNFCRACIYHHLHTRSSECPKCHLPTCPSEVTRNQFLESILVAWKVVEEELAHLEEFQSELVSMATQKMTALLGMALMKPAKNGAESLSIAIAAAAEEQTMAGRRAAPAPKKWKMDPVPPRRPELTRVRSRPSVSVMEDTVVGQTEDQDEAASRVSEPSVNEEAASSQSAIPAPAESPMSSGMMLTQDVEAYRRRIEQQRALLQEHERRTAQNATSLSDFMSRSDAAQAQPRSVMGRLHGEEKRKPIVSAVELMRQAMLKSSAANSSAINHGKAPLRVIPAHRQTYEASQSQSQSQTQLPAGTAGMESPDLLLSEQFRTKQPTAVRSHLATMNGTARKQLQLNLGAGGVSNNTAATKPQKFIPASPERRARKRVFVASSQPNEVVSVDCDSDEKDDEGNERHDAKRMVVMASQLDDTQVEDSQLPGAAGATWNNKASAAPTATLRMPFVSVRKQPKLSLASTSKAAQQAGVKVIAGSPERVVQPRAGALNRDQFGNEPVLTSCPSPVRTTGAHATTGIRRGRSMASSSSDFVLVATDMTREESKQILLACQTLGGRFGREFDLRKKESGELYTSVTHLITKSVLPEASTLRCKRTAKYMRALAEGCFVVDYAWVAASLEAGRWVQEETFEMIGDIYSDSTGIPRESRLRRAQTGQRNHIYNMFRFVLLCEESEFDFNVNSLRHIVEHFGGSVVFAPQYEQMDAERRATKTPIGVVSKKTPPAVAKEKWQAYQIPIVRVTWLFDSISHLEVLPFDDYYPY</sequence>
<dbReference type="AlphaFoldDB" id="A0AAV2Z7V7"/>
<feature type="compositionally biased region" description="Polar residues" evidence="14">
    <location>
        <begin position="255"/>
        <end position="274"/>
    </location>
</feature>
<comment type="caution">
    <text evidence="17">The sequence shown here is derived from an EMBL/GenBank/DDBJ whole genome shotgun (WGS) entry which is preliminary data.</text>
</comment>
<keyword evidence="11" id="KW-0131">Cell cycle</keyword>
<organism evidence="17 18">
    <name type="scientific">Lagenidium giganteum</name>
    <dbReference type="NCBI Taxonomy" id="4803"/>
    <lineage>
        <taxon>Eukaryota</taxon>
        <taxon>Sar</taxon>
        <taxon>Stramenopiles</taxon>
        <taxon>Oomycota</taxon>
        <taxon>Peronosporomycetes</taxon>
        <taxon>Pythiales</taxon>
        <taxon>Pythiaceae</taxon>
    </lineage>
</organism>
<feature type="region of interest" description="Disordered" evidence="14">
    <location>
        <begin position="535"/>
        <end position="555"/>
    </location>
</feature>
<keyword evidence="3" id="KW-0158">Chromosome</keyword>
<dbReference type="EMBL" id="DAKRPA010000026">
    <property type="protein sequence ID" value="DBA02797.1"/>
    <property type="molecule type" value="Genomic_DNA"/>
</dbReference>
<reference evidence="17" key="1">
    <citation type="submission" date="2022-11" db="EMBL/GenBank/DDBJ databases">
        <authorList>
            <person name="Morgan W.R."/>
            <person name="Tartar A."/>
        </authorList>
    </citation>
    <scope>NUCLEOTIDE SEQUENCE</scope>
    <source>
        <strain evidence="17">ARSEF 373</strain>
    </source>
</reference>
<dbReference type="PANTHER" id="PTHR13763">
    <property type="entry name" value="BREAST CANCER TYPE 1 SUSCEPTIBILITY PROTEIN BRCA1"/>
    <property type="match status" value="1"/>
</dbReference>
<dbReference type="SMART" id="SM00292">
    <property type="entry name" value="BRCT"/>
    <property type="match status" value="2"/>
</dbReference>
<keyword evidence="7 13" id="KW-0863">Zinc-finger</keyword>
<dbReference type="GO" id="GO:0004842">
    <property type="term" value="F:ubiquitin-protein transferase activity"/>
    <property type="evidence" value="ECO:0007669"/>
    <property type="project" value="TreeGrafter"/>
</dbReference>
<dbReference type="InterPro" id="IPR017907">
    <property type="entry name" value="Znf_RING_CS"/>
</dbReference>
<dbReference type="GO" id="GO:0045944">
    <property type="term" value="P:positive regulation of transcription by RNA polymerase II"/>
    <property type="evidence" value="ECO:0007669"/>
    <property type="project" value="TreeGrafter"/>
</dbReference>
<evidence type="ECO:0000256" key="6">
    <source>
        <dbReference type="ARBA" id="ARBA00022763"/>
    </source>
</evidence>
<accession>A0AAV2Z7V7</accession>
<dbReference type="Pfam" id="PF00533">
    <property type="entry name" value="BRCT"/>
    <property type="match status" value="2"/>
</dbReference>
<keyword evidence="5" id="KW-0677">Repeat</keyword>
<dbReference type="PANTHER" id="PTHR13763:SF0">
    <property type="entry name" value="BREAST CANCER TYPE 1 SUSCEPTIBILITY PROTEIN"/>
    <property type="match status" value="1"/>
</dbReference>
<evidence type="ECO:0000256" key="2">
    <source>
        <dbReference type="ARBA" id="ARBA00004286"/>
    </source>
</evidence>
<protein>
    <recommendedName>
        <fullName evidence="12">RING-type E3 ubiquitin transferase BRCA1</fullName>
    </recommendedName>
</protein>
<dbReference type="Gene3D" id="3.40.50.10190">
    <property type="entry name" value="BRCT domain"/>
    <property type="match status" value="2"/>
</dbReference>
<feature type="domain" description="BRCT" evidence="16">
    <location>
        <begin position="698"/>
        <end position="801"/>
    </location>
</feature>
<dbReference type="GO" id="GO:0005694">
    <property type="term" value="C:chromosome"/>
    <property type="evidence" value="ECO:0007669"/>
    <property type="project" value="UniProtKB-SubCell"/>
</dbReference>
<feature type="region of interest" description="Disordered" evidence="14">
    <location>
        <begin position="255"/>
        <end position="275"/>
    </location>
</feature>
<dbReference type="InterPro" id="IPR031099">
    <property type="entry name" value="BRCA1-associated"/>
</dbReference>
<evidence type="ECO:0000256" key="1">
    <source>
        <dbReference type="ARBA" id="ARBA00004123"/>
    </source>
</evidence>
<dbReference type="PROSITE" id="PS50089">
    <property type="entry name" value="ZF_RING_2"/>
    <property type="match status" value="1"/>
</dbReference>
<feature type="domain" description="BRCT" evidence="16">
    <location>
        <begin position="574"/>
        <end position="674"/>
    </location>
</feature>
<dbReference type="InterPro" id="IPR018957">
    <property type="entry name" value="Znf_C3HC4_RING-type"/>
</dbReference>
<evidence type="ECO:0000256" key="8">
    <source>
        <dbReference type="ARBA" id="ARBA00022833"/>
    </source>
</evidence>
<feature type="compositionally biased region" description="Low complexity" evidence="14">
    <location>
        <begin position="205"/>
        <end position="221"/>
    </location>
</feature>
<keyword evidence="10" id="KW-0539">Nucleus</keyword>
<evidence type="ECO:0000256" key="9">
    <source>
        <dbReference type="ARBA" id="ARBA00023204"/>
    </source>
</evidence>
<keyword evidence="6" id="KW-0227">DNA damage</keyword>
<keyword evidence="9" id="KW-0234">DNA repair</keyword>
<evidence type="ECO:0000256" key="12">
    <source>
        <dbReference type="ARBA" id="ARBA00031556"/>
    </source>
</evidence>
<evidence type="ECO:0000259" key="16">
    <source>
        <dbReference type="PROSITE" id="PS50172"/>
    </source>
</evidence>
<evidence type="ECO:0000256" key="13">
    <source>
        <dbReference type="PROSITE-ProRule" id="PRU00175"/>
    </source>
</evidence>
<dbReference type="Pfam" id="PF00097">
    <property type="entry name" value="zf-C3HC4"/>
    <property type="match status" value="1"/>
</dbReference>
<evidence type="ECO:0000256" key="7">
    <source>
        <dbReference type="ARBA" id="ARBA00022771"/>
    </source>
</evidence>
<dbReference type="PROSITE" id="PS50172">
    <property type="entry name" value="BRCT"/>
    <property type="match status" value="2"/>
</dbReference>
<gene>
    <name evidence="17" type="ORF">N0F65_006587</name>
</gene>
<comment type="subcellular location">
    <subcellularLocation>
        <location evidence="2">Chromosome</location>
    </subcellularLocation>
    <subcellularLocation>
        <location evidence="1">Nucleus</location>
    </subcellularLocation>
</comment>
<proteinExistence type="predicted"/>
<evidence type="ECO:0000313" key="17">
    <source>
        <dbReference type="EMBL" id="DBA02797.1"/>
    </source>
</evidence>
<dbReference type="Proteomes" id="UP001146120">
    <property type="component" value="Unassembled WGS sequence"/>
</dbReference>
<dbReference type="SUPFAM" id="SSF57850">
    <property type="entry name" value="RING/U-box"/>
    <property type="match status" value="1"/>
</dbReference>
<evidence type="ECO:0000256" key="4">
    <source>
        <dbReference type="ARBA" id="ARBA00022723"/>
    </source>
</evidence>
<evidence type="ECO:0000256" key="5">
    <source>
        <dbReference type="ARBA" id="ARBA00022737"/>
    </source>
</evidence>
<dbReference type="InterPro" id="IPR001841">
    <property type="entry name" value="Znf_RING"/>
</dbReference>
<evidence type="ECO:0000313" key="18">
    <source>
        <dbReference type="Proteomes" id="UP001146120"/>
    </source>
</evidence>
<dbReference type="InterPro" id="IPR036420">
    <property type="entry name" value="BRCT_dom_sf"/>
</dbReference>
<keyword evidence="8" id="KW-0862">Zinc</keyword>
<dbReference type="InterPro" id="IPR001357">
    <property type="entry name" value="BRCT_dom"/>
</dbReference>
<name>A0AAV2Z7V7_9STRA</name>